<dbReference type="EMBL" id="MAAO01000006">
    <property type="protein sequence ID" value="OUR97081.1"/>
    <property type="molecule type" value="Genomic_DNA"/>
</dbReference>
<dbReference type="GO" id="GO:0008758">
    <property type="term" value="F:UDP-2,3-diacylglucosamine hydrolase activity"/>
    <property type="evidence" value="ECO:0007669"/>
    <property type="project" value="TreeGrafter"/>
</dbReference>
<keyword evidence="3" id="KW-1133">Transmembrane helix</keyword>
<evidence type="ECO:0000256" key="3">
    <source>
        <dbReference type="SAM" id="Phobius"/>
    </source>
</evidence>
<keyword evidence="3" id="KW-0812">Transmembrane</keyword>
<feature type="transmembrane region" description="Helical" evidence="3">
    <location>
        <begin position="15"/>
        <end position="33"/>
    </location>
</feature>
<feature type="domain" description="Calcineurin-like phosphoesterase" evidence="4">
    <location>
        <begin position="134"/>
        <end position="301"/>
    </location>
</feature>
<dbReference type="PANTHER" id="PTHR31302:SF31">
    <property type="entry name" value="PHOSPHODIESTERASE YAEI"/>
    <property type="match status" value="1"/>
</dbReference>
<reference evidence="6" key="1">
    <citation type="journal article" date="2017" name="Proc. Natl. Acad. Sci. U.S.A.">
        <title>Simulation of Deepwater Horizon oil plume reveals substrate specialization within a complex community of hydrocarbon-degraders.</title>
        <authorList>
            <person name="Hu P."/>
            <person name="Dubinsky E.A."/>
            <person name="Probst A.J."/>
            <person name="Wang J."/>
            <person name="Sieber C.M.K."/>
            <person name="Tom L.M."/>
            <person name="Gardinali P."/>
            <person name="Banfield J.F."/>
            <person name="Atlas R.M."/>
            <person name="Andersen G.L."/>
        </authorList>
    </citation>
    <scope>NUCLEOTIDE SEQUENCE [LARGE SCALE GENOMIC DNA]</scope>
</reference>
<keyword evidence="3" id="KW-0472">Membrane</keyword>
<keyword evidence="1" id="KW-0479">Metal-binding</keyword>
<dbReference type="CDD" id="cd07385">
    <property type="entry name" value="MPP_YkuE_C"/>
    <property type="match status" value="1"/>
</dbReference>
<dbReference type="SUPFAM" id="SSF56300">
    <property type="entry name" value="Metallo-dependent phosphatases"/>
    <property type="match status" value="1"/>
</dbReference>
<comment type="caution">
    <text evidence="5">The sequence shown here is derived from an EMBL/GenBank/DDBJ whole genome shotgun (WGS) entry which is preliminary data.</text>
</comment>
<feature type="transmembrane region" description="Helical" evidence="3">
    <location>
        <begin position="45"/>
        <end position="69"/>
    </location>
</feature>
<dbReference type="Proteomes" id="UP000196531">
    <property type="component" value="Unassembled WGS sequence"/>
</dbReference>
<dbReference type="Pfam" id="PF00149">
    <property type="entry name" value="Metallophos"/>
    <property type="match status" value="1"/>
</dbReference>
<accession>A0A1Y5FCA3</accession>
<keyword evidence="2" id="KW-0378">Hydrolase</keyword>
<dbReference type="GO" id="GO:0046872">
    <property type="term" value="F:metal ion binding"/>
    <property type="evidence" value="ECO:0007669"/>
    <property type="project" value="UniProtKB-KW"/>
</dbReference>
<dbReference type="AlphaFoldDB" id="A0A1Y5FCA3"/>
<dbReference type="GO" id="GO:0009245">
    <property type="term" value="P:lipid A biosynthetic process"/>
    <property type="evidence" value="ECO:0007669"/>
    <property type="project" value="TreeGrafter"/>
</dbReference>
<evidence type="ECO:0000256" key="1">
    <source>
        <dbReference type="ARBA" id="ARBA00022723"/>
    </source>
</evidence>
<dbReference type="GO" id="GO:0016020">
    <property type="term" value="C:membrane"/>
    <property type="evidence" value="ECO:0007669"/>
    <property type="project" value="GOC"/>
</dbReference>
<dbReference type="PANTHER" id="PTHR31302">
    <property type="entry name" value="TRANSMEMBRANE PROTEIN WITH METALLOPHOSPHOESTERASE DOMAIN-RELATED"/>
    <property type="match status" value="1"/>
</dbReference>
<proteinExistence type="predicted"/>
<protein>
    <recommendedName>
        <fullName evidence="4">Calcineurin-like phosphoesterase domain-containing protein</fullName>
    </recommendedName>
</protein>
<gene>
    <name evidence="5" type="ORF">A9Q84_12175</name>
</gene>
<name>A0A1Y5FCA3_9BACT</name>
<evidence type="ECO:0000313" key="5">
    <source>
        <dbReference type="EMBL" id="OUR97081.1"/>
    </source>
</evidence>
<dbReference type="InterPro" id="IPR029052">
    <property type="entry name" value="Metallo-depent_PP-like"/>
</dbReference>
<evidence type="ECO:0000259" key="4">
    <source>
        <dbReference type="Pfam" id="PF00149"/>
    </source>
</evidence>
<sequence>MNYRFFVPFKTKKRYIYLFDALMLFIAFFRYTYKWQTPELHNWYWSLFFYGGFLLLGLLANLIITMIVWDLISLRCKKENVPANEQRRSFLKLGLFSGVGVGTTLVGLKQSEDIEIQRVEIKHPKFNKKNEELTICQLSDLHIGPTLGVEYLNKCVELIMSTNPDIIAITGDLIDGRVDFLRDQLAPLKKLKAKYGVFFVTGNHEFYWKADEWIKFIQEELNIEVLQNSGKYLDTPNEKIWICGVSDYGANRFNKSHYSDPLKALTCQQDVFKILLAHQPRSAFKARENGCHLQLSGHTHGGQSFPFNLLIALTQPYFKGLYKERDFFIYVSTGAGYWGPPIRLGIPPRVDLLTIKST</sequence>
<dbReference type="InterPro" id="IPR051158">
    <property type="entry name" value="Metallophosphoesterase_sf"/>
</dbReference>
<evidence type="ECO:0000313" key="6">
    <source>
        <dbReference type="Proteomes" id="UP000196531"/>
    </source>
</evidence>
<organism evidence="5 6">
    <name type="scientific">Halobacteriovorax marinus</name>
    <dbReference type="NCBI Taxonomy" id="97084"/>
    <lineage>
        <taxon>Bacteria</taxon>
        <taxon>Pseudomonadati</taxon>
        <taxon>Bdellovibrionota</taxon>
        <taxon>Bacteriovoracia</taxon>
        <taxon>Bacteriovoracales</taxon>
        <taxon>Halobacteriovoraceae</taxon>
        <taxon>Halobacteriovorax</taxon>
    </lineage>
</organism>
<dbReference type="InterPro" id="IPR004843">
    <property type="entry name" value="Calcineurin-like_PHP"/>
</dbReference>
<dbReference type="Gene3D" id="3.60.21.10">
    <property type="match status" value="1"/>
</dbReference>
<evidence type="ECO:0000256" key="2">
    <source>
        <dbReference type="ARBA" id="ARBA00022801"/>
    </source>
</evidence>